<dbReference type="GO" id="GO:0004458">
    <property type="term" value="F:D-lactate dehydrogenase (cytochrome) activity"/>
    <property type="evidence" value="ECO:0007669"/>
    <property type="project" value="TreeGrafter"/>
</dbReference>
<keyword evidence="2" id="KW-0274">FAD</keyword>
<dbReference type="PROSITE" id="PS51387">
    <property type="entry name" value="FAD_PCMH"/>
    <property type="match status" value="1"/>
</dbReference>
<proteinExistence type="predicted"/>
<dbReference type="RefSeq" id="WP_390620346.1">
    <property type="nucleotide sequence ID" value="NZ_CABKVS010000002.1"/>
</dbReference>
<dbReference type="AlphaFoldDB" id="A0A2Z3YQ97"/>
<dbReference type="GO" id="GO:0008720">
    <property type="term" value="F:D-lactate dehydrogenase (NAD+) activity"/>
    <property type="evidence" value="ECO:0007669"/>
    <property type="project" value="TreeGrafter"/>
</dbReference>
<dbReference type="Proteomes" id="UP000247696">
    <property type="component" value="Chromosome"/>
</dbReference>
<evidence type="ECO:0000256" key="2">
    <source>
        <dbReference type="ARBA" id="ARBA00022827"/>
    </source>
</evidence>
<dbReference type="EMBL" id="CP024988">
    <property type="protein sequence ID" value="AWT25130.1"/>
    <property type="molecule type" value="Genomic_DNA"/>
</dbReference>
<protein>
    <submittedName>
        <fullName evidence="4">Putative FAD-linked oxidoreductase</fullName>
        <ecNumber evidence="4">1.-.-.-</ecNumber>
    </submittedName>
</protein>
<dbReference type="Pfam" id="PF01565">
    <property type="entry name" value="FAD_binding_4"/>
    <property type="match status" value="1"/>
</dbReference>
<dbReference type="GO" id="GO:1903457">
    <property type="term" value="P:lactate catabolic process"/>
    <property type="evidence" value="ECO:0007669"/>
    <property type="project" value="TreeGrafter"/>
</dbReference>
<keyword evidence="5" id="KW-1185">Reference proteome</keyword>
<keyword evidence="4" id="KW-0560">Oxidoreductase</keyword>
<dbReference type="SUPFAM" id="SSF56176">
    <property type="entry name" value="FAD-binding/transporter-associated domain-like"/>
    <property type="match status" value="1"/>
</dbReference>
<dbReference type="InterPro" id="IPR016169">
    <property type="entry name" value="FAD-bd_PCMH_sub2"/>
</dbReference>
<dbReference type="PANTHER" id="PTHR11748:SF119">
    <property type="entry name" value="D-2-HYDROXYGLUTARATE DEHYDROGENASE"/>
    <property type="match status" value="1"/>
</dbReference>
<organism evidence="4 5">
    <name type="scientific">Corynebacterium provencense</name>
    <dbReference type="NCBI Taxonomy" id="1737425"/>
    <lineage>
        <taxon>Bacteria</taxon>
        <taxon>Bacillati</taxon>
        <taxon>Actinomycetota</taxon>
        <taxon>Actinomycetes</taxon>
        <taxon>Mycobacteriales</taxon>
        <taxon>Corynebacteriaceae</taxon>
        <taxon>Corynebacterium</taxon>
    </lineage>
</organism>
<name>A0A2Z3YQ97_9CORY</name>
<dbReference type="Gene3D" id="3.30.465.10">
    <property type="match status" value="1"/>
</dbReference>
<feature type="domain" description="FAD-binding PCMH-type" evidence="3">
    <location>
        <begin position="80"/>
        <end position="255"/>
    </location>
</feature>
<dbReference type="SUPFAM" id="SSF55103">
    <property type="entry name" value="FAD-linked oxidases, C-terminal domain"/>
    <property type="match status" value="1"/>
</dbReference>
<dbReference type="GO" id="GO:0071949">
    <property type="term" value="F:FAD binding"/>
    <property type="evidence" value="ECO:0007669"/>
    <property type="project" value="InterPro"/>
</dbReference>
<sequence>MSQAVREGVKVSTDVGHLFAVADGRGRPDFTPADVDALVDDLLAVLGPRGVTQLPRAVERASRDGSGMSPVITAQVADGELGVPDVVCYPRSVEEVPEIMRAAVRHNVPVTTRGKGTGNYGQVLPRFGGLVLDMTSLTTIHGLDPADTGAGTITADAGAQMLSLESYAWEHGHQLWMYPSTVQSTLGGFLGGGSAGTGTIVHGRNHEGFVTAVDIVPATEDARIIHLEGEDAQPYVHTYGVAGVIVRATVKVEPLADWRAVYASFPSRDAAFSAATEVMRARLQPRLMSADGPDIVAALPSDEAFVPGRGSVRGILDASRLDDFTRIVSSCGGRMEAVRTGINATVKLSTLSYNHPTWWLQKKEPGRWFHMECQGTAVVEHLDEVLAVYSTPLRSASFHLEVGNGMMFGMVNGPIDPGESVTSVRERIAAGVPQLEALGVSVHSPHQWYIDLEPDRVRALATDFDPHGILNPGRWM</sequence>
<dbReference type="STRING" id="1737425.GCA_900049755_02345"/>
<evidence type="ECO:0000256" key="1">
    <source>
        <dbReference type="ARBA" id="ARBA00022630"/>
    </source>
</evidence>
<dbReference type="InterPro" id="IPR016164">
    <property type="entry name" value="FAD-linked_Oxase-like_C"/>
</dbReference>
<evidence type="ECO:0000313" key="4">
    <source>
        <dbReference type="EMBL" id="AWT25130.1"/>
    </source>
</evidence>
<accession>A0A2Z3YQ97</accession>
<dbReference type="InterPro" id="IPR006094">
    <property type="entry name" value="Oxid_FAD_bind_N"/>
</dbReference>
<evidence type="ECO:0000313" key="5">
    <source>
        <dbReference type="Proteomes" id="UP000247696"/>
    </source>
</evidence>
<dbReference type="PANTHER" id="PTHR11748">
    <property type="entry name" value="D-LACTATE DEHYDROGENASE"/>
    <property type="match status" value="1"/>
</dbReference>
<dbReference type="InterPro" id="IPR036318">
    <property type="entry name" value="FAD-bd_PCMH-like_sf"/>
</dbReference>
<reference evidence="5" key="1">
    <citation type="submission" date="2017-11" db="EMBL/GenBank/DDBJ databases">
        <title>Otitis media/interna in a cat caused by the recently described species Corynebacterium provencense.</title>
        <authorList>
            <person name="Kittl S."/>
            <person name="Brodard I."/>
            <person name="Rychener L."/>
            <person name="Jores J."/>
            <person name="Roosje P."/>
            <person name="Gobeli Brawand S."/>
        </authorList>
    </citation>
    <scope>NUCLEOTIDE SEQUENCE [LARGE SCALE GENOMIC DNA]</scope>
    <source>
        <strain evidence="5">17KM38</strain>
    </source>
</reference>
<dbReference type="InterPro" id="IPR016166">
    <property type="entry name" value="FAD-bd_PCMH"/>
</dbReference>
<keyword evidence="1" id="KW-0285">Flavoprotein</keyword>
<gene>
    <name evidence="4" type="ORF">Csp1_03040</name>
</gene>
<dbReference type="KEGG" id="cpre:Csp1_03040"/>
<dbReference type="EC" id="1.-.-.-" evidence="4"/>
<evidence type="ECO:0000259" key="3">
    <source>
        <dbReference type="PROSITE" id="PS51387"/>
    </source>
</evidence>